<gene>
    <name evidence="2" type="ORF">B381_08569</name>
</gene>
<dbReference type="eggNOG" id="ENOG5032Z13">
    <property type="taxonomic scope" value="Bacteria"/>
</dbReference>
<reference evidence="2 3" key="1">
    <citation type="journal article" date="2013" name="Genome Announc.">
        <title>Draft Genome of Pseudomonas stutzeri Strain NF13, a Nitrogen Fixer Isolated from the Galapagos Rift Hydrothermal Vent.</title>
        <authorList>
            <person name="Pena A."/>
            <person name="Busquets A."/>
            <person name="Gomila M."/>
            <person name="Mayol J."/>
            <person name="Bosch R."/>
            <person name="Nogales B."/>
            <person name="Garcia-Valdes E."/>
            <person name="Bennasar A."/>
            <person name="Lalucat J."/>
        </authorList>
    </citation>
    <scope>NUCLEOTIDE SEQUENCE [LARGE SCALE GENOMIC DNA]</scope>
    <source>
        <strain evidence="2 3">NF13</strain>
    </source>
</reference>
<dbReference type="Proteomes" id="UP000011700">
    <property type="component" value="Unassembled WGS sequence"/>
</dbReference>
<feature type="chain" id="PRO_5004027055" evidence="1">
    <location>
        <begin position="25"/>
        <end position="106"/>
    </location>
</feature>
<protein>
    <submittedName>
        <fullName evidence="2">Uncharacterized protein</fullName>
    </submittedName>
</protein>
<dbReference type="RefSeq" id="WP_003299975.1">
    <property type="nucleotide sequence ID" value="NZ_AOBS01000039.1"/>
</dbReference>
<name>M2TTE1_STUST</name>
<organism evidence="2 3">
    <name type="scientific">Stutzerimonas stutzeri NF13</name>
    <dbReference type="NCBI Taxonomy" id="1212548"/>
    <lineage>
        <taxon>Bacteria</taxon>
        <taxon>Pseudomonadati</taxon>
        <taxon>Pseudomonadota</taxon>
        <taxon>Gammaproteobacteria</taxon>
        <taxon>Pseudomonadales</taxon>
        <taxon>Pseudomonadaceae</taxon>
        <taxon>Stutzerimonas</taxon>
    </lineage>
</organism>
<evidence type="ECO:0000313" key="2">
    <source>
        <dbReference type="EMBL" id="EME00596.1"/>
    </source>
</evidence>
<evidence type="ECO:0000313" key="3">
    <source>
        <dbReference type="Proteomes" id="UP000011700"/>
    </source>
</evidence>
<dbReference type="PATRIC" id="fig|1212548.4.peg.1662"/>
<feature type="signal peptide" evidence="1">
    <location>
        <begin position="1"/>
        <end position="24"/>
    </location>
</feature>
<proteinExistence type="predicted"/>
<comment type="caution">
    <text evidence="2">The sequence shown here is derived from an EMBL/GenBank/DDBJ whole genome shotgun (WGS) entry which is preliminary data.</text>
</comment>
<keyword evidence="1" id="KW-0732">Signal</keyword>
<dbReference type="OrthoDB" id="363007at2"/>
<sequence>MLIRRIEFTLGALLLAGVVQTAAAHQAPFCQCKAVDERNIRCVGGFSGGVPAIGVTLDVIGYDQRTLVAGKLDEQASFTFERPDAPFYILFDAGPGYTVEIDHQDL</sequence>
<evidence type="ECO:0000256" key="1">
    <source>
        <dbReference type="SAM" id="SignalP"/>
    </source>
</evidence>
<dbReference type="AlphaFoldDB" id="M2TTE1"/>
<accession>M2TTE1</accession>
<dbReference type="EMBL" id="AOBS01000039">
    <property type="protein sequence ID" value="EME00596.1"/>
    <property type="molecule type" value="Genomic_DNA"/>
</dbReference>